<keyword evidence="15" id="KW-0539">Nucleus</keyword>
<comment type="similarity">
    <text evidence="4">Belongs to the DEF1 family.</text>
</comment>
<sequence length="992" mass="103168">MSEIDARTTPSSRGRSSTRGGRGGHTRGGPRSVAHRSTNGTSKDVQIEEPLDEQGELGDMKKKYASELAMVRDVFPDWTDFDLVFALEEADGDIEATIERIVAGNVSQFSDVKKPKDRSRSKAKDAPATTGTDQFSTPVRGGRGRGGYESVRGGRGRGGADRGRGGFRGARGGHAPTDAAAAKDSSGISVPTTESTAWDTPAPATTAASSTTAPTNAWESSAPATSTPTNPWNINATAPAAAAATETPTTTETPATTTTTADHTNEQGAWGSVVTAESTPAAASEATKSTLIPDGGAKKTWASMFAKPKPAPVPVVPKQPVVPPPKPAELAKQEEVPAPQEPVAAPAAPVEETQQAEPQAQAPKEEEPTEPVAPAVQVETPVEPAEEPTKPNTVQDASSLAPSHIPLTEDNLENLPDVSHPPATLTAASTAGSMDPRVITPQLPIGRPPAGGFQTSAYRAAATPGRSASYQRRVLEQQEAVVMPGHNAVDRAAVQFGSLGLNGDAVNLDVDDEREEPETRTQPQQSPPSQPRASLPPAPRQQALSHETSIQENVPTPRQAPGLPPPSQQPFAQQDAPGLSSLPQEASQPGQSYSPYARYGQQPEPVAQKPFDPFSHQAPSTAFDQYTSQPSAQQQQQQQQQQGFGAFSSAPSDYSHYYTADQQRNAYQNYYGSAYGQQTSQSQDASGLQQRSSSGFGSAPGDSSFPSAQGPQQSQSRYGDAPGSGHNTPNPSMSGQQQAAAPAHQMHQQPQHQTGYAGYPYGHPYYNSPYHAAYQNQFGFTGQVGYGGAPFGGKGAVYGQPQGYGMNPPSTYESSPATVGGFGQTSMASRDSALGSGLGDYGRSSAQPSQLSSGGFSGMTEPFGRGQSGFQGQSQGYGQQQTMQQSAATDDLKPFGDAKTGGPSPALGQPGRPESATNSVGGQTAPSSALPPPQSHQQGFGAYPGFGSQGSQYALGGLGGSGHQQGAYGGYSGFGNTYGNAYARGGWGGNYH</sequence>
<gene>
    <name evidence="18" type="ORF">AAFC00_005911</name>
</gene>
<keyword evidence="7" id="KW-0963">Cytoplasm</keyword>
<evidence type="ECO:0000256" key="15">
    <source>
        <dbReference type="ARBA" id="ARBA00023242"/>
    </source>
</evidence>
<dbReference type="InterPro" id="IPR003892">
    <property type="entry name" value="CUE"/>
</dbReference>
<feature type="region of interest" description="Disordered" evidence="16">
    <location>
        <begin position="308"/>
        <end position="469"/>
    </location>
</feature>
<evidence type="ECO:0000256" key="16">
    <source>
        <dbReference type="SAM" id="MobiDB-lite"/>
    </source>
</evidence>
<keyword evidence="11" id="KW-0832">Ubl conjugation</keyword>
<dbReference type="GeneID" id="95979610"/>
<comment type="caution">
    <text evidence="18">The sequence shown here is derived from an EMBL/GenBank/DDBJ whole genome shotgun (WGS) entry which is preliminary data.</text>
</comment>
<dbReference type="Proteomes" id="UP001562354">
    <property type="component" value="Unassembled WGS sequence"/>
</dbReference>
<feature type="domain" description="CUE" evidence="17">
    <location>
        <begin position="63"/>
        <end position="106"/>
    </location>
</feature>
<feature type="compositionally biased region" description="Low complexity" evidence="16">
    <location>
        <begin position="370"/>
        <end position="383"/>
    </location>
</feature>
<organism evidence="18 19">
    <name type="scientific">Neodothiora populina</name>
    <dbReference type="NCBI Taxonomy" id="2781224"/>
    <lineage>
        <taxon>Eukaryota</taxon>
        <taxon>Fungi</taxon>
        <taxon>Dikarya</taxon>
        <taxon>Ascomycota</taxon>
        <taxon>Pezizomycotina</taxon>
        <taxon>Dothideomycetes</taxon>
        <taxon>Dothideomycetidae</taxon>
        <taxon>Dothideales</taxon>
        <taxon>Dothioraceae</taxon>
        <taxon>Neodothiora</taxon>
    </lineage>
</organism>
<name>A0ABR3P6J9_9PEZI</name>
<feature type="compositionally biased region" description="Polar residues" evidence="16">
    <location>
        <begin position="390"/>
        <end position="401"/>
    </location>
</feature>
<keyword evidence="13" id="KW-0238">DNA-binding</keyword>
<evidence type="ECO:0000256" key="1">
    <source>
        <dbReference type="ARBA" id="ARBA00004123"/>
    </source>
</evidence>
<feature type="compositionally biased region" description="Polar residues" evidence="16">
    <location>
        <begin position="581"/>
        <end position="594"/>
    </location>
</feature>
<evidence type="ECO:0000259" key="17">
    <source>
        <dbReference type="PROSITE" id="PS51140"/>
    </source>
</evidence>
<keyword evidence="8" id="KW-0597">Phosphoprotein</keyword>
<feature type="compositionally biased region" description="Polar residues" evidence="16">
    <location>
        <begin position="660"/>
        <end position="696"/>
    </location>
</feature>
<feature type="compositionally biased region" description="Low complexity" evidence="16">
    <location>
        <begin position="633"/>
        <end position="642"/>
    </location>
</feature>
<dbReference type="InterPro" id="IPR041803">
    <property type="entry name" value="DEF1_CUE"/>
</dbReference>
<feature type="compositionally biased region" description="Acidic residues" evidence="16">
    <location>
        <begin position="47"/>
        <end position="56"/>
    </location>
</feature>
<evidence type="ECO:0000256" key="11">
    <source>
        <dbReference type="ARBA" id="ARBA00022843"/>
    </source>
</evidence>
<dbReference type="PROSITE" id="PS51140">
    <property type="entry name" value="CUE"/>
    <property type="match status" value="1"/>
</dbReference>
<evidence type="ECO:0000256" key="2">
    <source>
        <dbReference type="ARBA" id="ARBA00004496"/>
    </source>
</evidence>
<evidence type="ECO:0000256" key="4">
    <source>
        <dbReference type="ARBA" id="ARBA00005491"/>
    </source>
</evidence>
<evidence type="ECO:0000256" key="9">
    <source>
        <dbReference type="ARBA" id="ARBA00022763"/>
    </source>
</evidence>
<feature type="compositionally biased region" description="Polar residues" evidence="16">
    <location>
        <begin position="218"/>
        <end position="235"/>
    </location>
</feature>
<evidence type="ECO:0000256" key="5">
    <source>
        <dbReference type="ARBA" id="ARBA00020536"/>
    </source>
</evidence>
<dbReference type="Pfam" id="PF02845">
    <property type="entry name" value="CUE"/>
    <property type="match status" value="1"/>
</dbReference>
<feature type="compositionally biased region" description="Polar residues" evidence="16">
    <location>
        <begin position="617"/>
        <end position="632"/>
    </location>
</feature>
<feature type="compositionally biased region" description="Polar residues" evidence="16">
    <location>
        <begin position="915"/>
        <end position="927"/>
    </location>
</feature>
<feature type="compositionally biased region" description="Low complexity" evidence="16">
    <location>
        <begin position="7"/>
        <end position="19"/>
    </location>
</feature>
<feature type="compositionally biased region" description="Polar residues" evidence="16">
    <location>
        <begin position="844"/>
        <end position="854"/>
    </location>
</feature>
<feature type="region of interest" description="Disordered" evidence="16">
    <location>
        <begin position="813"/>
        <end position="945"/>
    </location>
</feature>
<feature type="compositionally biased region" description="Low complexity" evidence="16">
    <location>
        <begin position="195"/>
        <end position="217"/>
    </location>
</feature>
<feature type="compositionally biased region" description="Polar residues" evidence="16">
    <location>
        <begin position="704"/>
        <end position="717"/>
    </location>
</feature>
<keyword evidence="14" id="KW-0234">DNA repair</keyword>
<evidence type="ECO:0000313" key="18">
    <source>
        <dbReference type="EMBL" id="KAL1301702.1"/>
    </source>
</evidence>
<protein>
    <recommendedName>
        <fullName evidence="5">RNA polymerase II degradation factor 1</fullName>
    </recommendedName>
</protein>
<proteinExistence type="inferred from homology"/>
<evidence type="ECO:0000256" key="13">
    <source>
        <dbReference type="ARBA" id="ARBA00023125"/>
    </source>
</evidence>
<comment type="subcellular location">
    <subcellularLocation>
        <location evidence="3">Chromosome</location>
        <location evidence="3">Telomere</location>
    </subcellularLocation>
    <subcellularLocation>
        <location evidence="2">Cytoplasm</location>
    </subcellularLocation>
    <subcellularLocation>
        <location evidence="1">Nucleus</location>
    </subcellularLocation>
</comment>
<dbReference type="PANTHER" id="PTHR16308">
    <property type="entry name" value="UBIQUITIN ASSOCIATED PROTEIN 2-LIKE/LINGERER"/>
    <property type="match status" value="1"/>
</dbReference>
<feature type="compositionally biased region" description="Low complexity" evidence="16">
    <location>
        <begin position="864"/>
        <end position="886"/>
    </location>
</feature>
<evidence type="ECO:0000256" key="8">
    <source>
        <dbReference type="ARBA" id="ARBA00022553"/>
    </source>
</evidence>
<feature type="compositionally biased region" description="Basic and acidic residues" evidence="16">
    <location>
        <begin position="111"/>
        <end position="125"/>
    </location>
</feature>
<keyword evidence="10" id="KW-0833">Ubl conjugation pathway</keyword>
<keyword evidence="19" id="KW-1185">Reference proteome</keyword>
<feature type="compositionally biased region" description="Low complexity" evidence="16">
    <location>
        <begin position="272"/>
        <end position="290"/>
    </location>
</feature>
<evidence type="ECO:0000256" key="12">
    <source>
        <dbReference type="ARBA" id="ARBA00022895"/>
    </source>
</evidence>
<dbReference type="RefSeq" id="XP_069197978.1">
    <property type="nucleotide sequence ID" value="XM_069345773.1"/>
</dbReference>
<feature type="compositionally biased region" description="Pro residues" evidence="16">
    <location>
        <begin position="525"/>
        <end position="539"/>
    </location>
</feature>
<accession>A0ABR3P6J9</accession>
<dbReference type="InterPro" id="IPR051833">
    <property type="entry name" value="TC-DDR_regulator"/>
</dbReference>
<feature type="region of interest" description="Disordered" evidence="16">
    <location>
        <begin position="498"/>
        <end position="758"/>
    </location>
</feature>
<feature type="compositionally biased region" description="Polar residues" evidence="16">
    <location>
        <begin position="725"/>
        <end position="735"/>
    </location>
</feature>
<keyword evidence="9" id="KW-0227">DNA damage</keyword>
<feature type="compositionally biased region" description="Polar residues" evidence="16">
    <location>
        <begin position="545"/>
        <end position="556"/>
    </location>
</feature>
<dbReference type="EMBL" id="JBFMKM010000013">
    <property type="protein sequence ID" value="KAL1301702.1"/>
    <property type="molecule type" value="Genomic_DNA"/>
</dbReference>
<keyword evidence="12" id="KW-0779">Telomere</keyword>
<evidence type="ECO:0000256" key="10">
    <source>
        <dbReference type="ARBA" id="ARBA00022786"/>
    </source>
</evidence>
<evidence type="ECO:0000256" key="3">
    <source>
        <dbReference type="ARBA" id="ARBA00004574"/>
    </source>
</evidence>
<evidence type="ECO:0000313" key="19">
    <source>
        <dbReference type="Proteomes" id="UP001562354"/>
    </source>
</evidence>
<evidence type="ECO:0000256" key="7">
    <source>
        <dbReference type="ARBA" id="ARBA00022490"/>
    </source>
</evidence>
<evidence type="ECO:0000256" key="6">
    <source>
        <dbReference type="ARBA" id="ARBA00022454"/>
    </source>
</evidence>
<dbReference type="CDD" id="cd14368">
    <property type="entry name" value="CUE_DEF1_like"/>
    <property type="match status" value="1"/>
</dbReference>
<reference evidence="18 19" key="1">
    <citation type="submission" date="2024-07" db="EMBL/GenBank/DDBJ databases">
        <title>Draft sequence of the Neodothiora populina.</title>
        <authorList>
            <person name="Drown D.D."/>
            <person name="Schuette U.S."/>
            <person name="Buechlein A.B."/>
            <person name="Rusch D.R."/>
            <person name="Winton L.W."/>
            <person name="Adams G.A."/>
        </authorList>
    </citation>
    <scope>NUCLEOTIDE SEQUENCE [LARGE SCALE GENOMIC DNA]</scope>
    <source>
        <strain evidence="18 19">CPC 39397</strain>
    </source>
</reference>
<feature type="compositionally biased region" description="Pro residues" evidence="16">
    <location>
        <begin position="309"/>
        <end position="327"/>
    </location>
</feature>
<dbReference type="PANTHER" id="PTHR16308:SF13">
    <property type="entry name" value="PROTEIN LINGERER"/>
    <property type="match status" value="1"/>
</dbReference>
<feature type="region of interest" description="Disordered" evidence="16">
    <location>
        <begin position="1"/>
        <end position="58"/>
    </location>
</feature>
<feature type="compositionally biased region" description="Polar residues" evidence="16">
    <location>
        <begin position="35"/>
        <end position="44"/>
    </location>
</feature>
<feature type="compositionally biased region" description="Low complexity" evidence="16">
    <location>
        <begin position="736"/>
        <end position="758"/>
    </location>
</feature>
<feature type="region of interest" description="Disordered" evidence="16">
    <location>
        <begin position="104"/>
        <end position="296"/>
    </location>
</feature>
<feature type="compositionally biased region" description="Low complexity" evidence="16">
    <location>
        <begin position="336"/>
        <end position="362"/>
    </location>
</feature>
<feature type="compositionally biased region" description="Low complexity" evidence="16">
    <location>
        <begin position="236"/>
        <end position="261"/>
    </location>
</feature>
<evidence type="ECO:0000256" key="14">
    <source>
        <dbReference type="ARBA" id="ARBA00023204"/>
    </source>
</evidence>
<keyword evidence="6" id="KW-0158">Chromosome</keyword>